<evidence type="ECO:0000256" key="5">
    <source>
        <dbReference type="ARBA" id="ARBA00031445"/>
    </source>
</evidence>
<comment type="caution">
    <text evidence="9">The sequence shown here is derived from an EMBL/GenBank/DDBJ whole genome shotgun (WGS) entry which is preliminary data.</text>
</comment>
<evidence type="ECO:0000259" key="8">
    <source>
        <dbReference type="Pfam" id="PF04413"/>
    </source>
</evidence>
<comment type="pathway">
    <text evidence="1 7">Bacterial outer membrane biogenesis; LPS core biosynthesis.</text>
</comment>
<dbReference type="Gene3D" id="3.40.50.11720">
    <property type="entry name" value="3-Deoxy-D-manno-octulosonic-acid transferase, N-terminal domain"/>
    <property type="match status" value="1"/>
</dbReference>
<dbReference type="EMBL" id="JBHULE010000019">
    <property type="protein sequence ID" value="MFD2564203.1"/>
    <property type="molecule type" value="Genomic_DNA"/>
</dbReference>
<evidence type="ECO:0000313" key="9">
    <source>
        <dbReference type="EMBL" id="MFD2564203.1"/>
    </source>
</evidence>
<evidence type="ECO:0000256" key="4">
    <source>
        <dbReference type="ARBA" id="ARBA00022679"/>
    </source>
</evidence>
<comment type="function">
    <text evidence="7">Involved in lipopolysaccharide (LPS) biosynthesis. Catalyzes the transfer of 3-deoxy-D-manno-octulosonate (Kdo) residue(s) from CMP-Kdo to lipid IV(A), the tetraacyldisaccharide-1,4'-bisphosphate precursor of lipid A.</text>
</comment>
<evidence type="ECO:0000256" key="6">
    <source>
        <dbReference type="ARBA" id="ARBA00049183"/>
    </source>
</evidence>
<organism evidence="9 10">
    <name type="scientific">Aquimarina rubra</name>
    <dbReference type="NCBI Taxonomy" id="1920033"/>
    <lineage>
        <taxon>Bacteria</taxon>
        <taxon>Pseudomonadati</taxon>
        <taxon>Bacteroidota</taxon>
        <taxon>Flavobacteriia</taxon>
        <taxon>Flavobacteriales</taxon>
        <taxon>Flavobacteriaceae</taxon>
        <taxon>Aquimarina</taxon>
    </lineage>
</organism>
<dbReference type="GO" id="GO:0016740">
    <property type="term" value="F:transferase activity"/>
    <property type="evidence" value="ECO:0007669"/>
    <property type="project" value="UniProtKB-KW"/>
</dbReference>
<evidence type="ECO:0000313" key="10">
    <source>
        <dbReference type="Proteomes" id="UP001597319"/>
    </source>
</evidence>
<dbReference type="InterPro" id="IPR039901">
    <property type="entry name" value="Kdotransferase"/>
</dbReference>
<proteinExistence type="inferred from homology"/>
<comment type="subcellular location">
    <subcellularLocation>
        <location evidence="7">Cell membrane</location>
    </subcellularLocation>
</comment>
<dbReference type="Proteomes" id="UP001597319">
    <property type="component" value="Unassembled WGS sequence"/>
</dbReference>
<name>A0ABW5LH69_9FLAO</name>
<gene>
    <name evidence="9" type="ORF">ACFSR1_16100</name>
</gene>
<protein>
    <recommendedName>
        <fullName evidence="3 7">3-deoxy-D-manno-octulosonic acid transferase</fullName>
        <shortName evidence="7">Kdo transferase</shortName>
        <ecNumber evidence="2 7">2.4.99.12</ecNumber>
    </recommendedName>
    <alternativeName>
        <fullName evidence="5 7">Lipid IV(A) 3-deoxy-D-manno-octulosonic acid transferase</fullName>
    </alternativeName>
</protein>
<dbReference type="InterPro" id="IPR038107">
    <property type="entry name" value="Glycos_transf_N_sf"/>
</dbReference>
<feature type="domain" description="3-deoxy-D-manno-octulosonic-acid transferase N-terminal" evidence="8">
    <location>
        <begin position="42"/>
        <end position="206"/>
    </location>
</feature>
<keyword evidence="10" id="KW-1185">Reference proteome</keyword>
<evidence type="ECO:0000256" key="1">
    <source>
        <dbReference type="ARBA" id="ARBA00004713"/>
    </source>
</evidence>
<comment type="catalytic activity">
    <reaction evidence="6 7">
        <text>lipid IVA (E. coli) + CMP-3-deoxy-beta-D-manno-octulosonate = alpha-Kdo-(2-&gt;6)-lipid IVA (E. coli) + CMP + H(+)</text>
        <dbReference type="Rhea" id="RHEA:28066"/>
        <dbReference type="ChEBI" id="CHEBI:15378"/>
        <dbReference type="ChEBI" id="CHEBI:58603"/>
        <dbReference type="ChEBI" id="CHEBI:60364"/>
        <dbReference type="ChEBI" id="CHEBI:60377"/>
        <dbReference type="ChEBI" id="CHEBI:85987"/>
        <dbReference type="EC" id="2.4.99.12"/>
    </reaction>
</comment>
<keyword evidence="7" id="KW-0472">Membrane</keyword>
<dbReference type="PANTHER" id="PTHR42755">
    <property type="entry name" value="3-DEOXY-MANNO-OCTULOSONATE CYTIDYLYLTRANSFERASE"/>
    <property type="match status" value="1"/>
</dbReference>
<sequence>MNFFYNLLISAFNALLPVIGSISPKLSLFAKGRKTVFEVLQKRIQSDDKVIWFHCASLGEYEQGVPVMEILKKKYPDHTLLVTFFSPSGYEVKKNSALADVIVYLPIDTKLNARKFIKLVHPKLAVFVKYEFWPNYLKELNNKSIPITIISAVFREDQAFFKWYGGFMRNALKKVDHFFVQDAISQKLLHQAGFDNVTISGDTRFDRVAHQIEMDNQVDFISEFIGDRLCVVMGSSWQEDEEVFLDYVNQASDDLCFIIAPHEIKDNGVQELKRKLTKKTVLFSNKEGKSLNDYQVFIMNTIGYLSRVYSYGDIAYVGGAMGTSGLHNILEPATFGIPIIIGQHFEKFREAKQLQKLAGLFSVSNSTEFSKIMNKLIENKRFRQQTGMIAGHFINSNTGATDMIVKYLDEKID</sequence>
<dbReference type="PANTHER" id="PTHR42755:SF1">
    <property type="entry name" value="3-DEOXY-D-MANNO-OCTULOSONIC ACID TRANSFERASE, MITOCHONDRIAL-RELATED"/>
    <property type="match status" value="1"/>
</dbReference>
<dbReference type="SUPFAM" id="SSF53756">
    <property type="entry name" value="UDP-Glycosyltransferase/glycogen phosphorylase"/>
    <property type="match status" value="1"/>
</dbReference>
<keyword evidence="4 7" id="KW-0808">Transferase</keyword>
<dbReference type="RefSeq" id="WP_378294046.1">
    <property type="nucleotide sequence ID" value="NZ_JBHULE010000019.1"/>
</dbReference>
<comment type="similarity">
    <text evidence="7">Belongs to the glycosyltransferase group 1 family.</text>
</comment>
<dbReference type="Pfam" id="PF04413">
    <property type="entry name" value="Glycos_transf_N"/>
    <property type="match status" value="1"/>
</dbReference>
<dbReference type="Gene3D" id="3.40.50.2000">
    <property type="entry name" value="Glycogen Phosphorylase B"/>
    <property type="match status" value="1"/>
</dbReference>
<keyword evidence="7" id="KW-1003">Cell membrane</keyword>
<reference evidence="10" key="1">
    <citation type="journal article" date="2019" name="Int. J. Syst. Evol. Microbiol.">
        <title>The Global Catalogue of Microorganisms (GCM) 10K type strain sequencing project: providing services to taxonomists for standard genome sequencing and annotation.</title>
        <authorList>
            <consortium name="The Broad Institute Genomics Platform"/>
            <consortium name="The Broad Institute Genome Sequencing Center for Infectious Disease"/>
            <person name="Wu L."/>
            <person name="Ma J."/>
        </authorList>
    </citation>
    <scope>NUCLEOTIDE SEQUENCE [LARGE SCALE GENOMIC DNA]</scope>
    <source>
        <strain evidence="10">KCTC 52274</strain>
    </source>
</reference>
<dbReference type="EC" id="2.4.99.12" evidence="2 7"/>
<evidence type="ECO:0000256" key="2">
    <source>
        <dbReference type="ARBA" id="ARBA00012621"/>
    </source>
</evidence>
<evidence type="ECO:0000256" key="7">
    <source>
        <dbReference type="RuleBase" id="RU365103"/>
    </source>
</evidence>
<accession>A0ABW5LH69</accession>
<evidence type="ECO:0000256" key="3">
    <source>
        <dbReference type="ARBA" id="ARBA00019077"/>
    </source>
</evidence>
<keyword evidence="7" id="KW-0448">Lipopolysaccharide biosynthesis</keyword>
<dbReference type="InterPro" id="IPR007507">
    <property type="entry name" value="Glycos_transf_N"/>
</dbReference>